<organism evidence="2 3">
    <name type="scientific">Arabis nemorensis</name>
    <dbReference type="NCBI Taxonomy" id="586526"/>
    <lineage>
        <taxon>Eukaryota</taxon>
        <taxon>Viridiplantae</taxon>
        <taxon>Streptophyta</taxon>
        <taxon>Embryophyta</taxon>
        <taxon>Tracheophyta</taxon>
        <taxon>Spermatophyta</taxon>
        <taxon>Magnoliopsida</taxon>
        <taxon>eudicotyledons</taxon>
        <taxon>Gunneridae</taxon>
        <taxon>Pentapetalae</taxon>
        <taxon>rosids</taxon>
        <taxon>malvids</taxon>
        <taxon>Brassicales</taxon>
        <taxon>Brassicaceae</taxon>
        <taxon>Arabideae</taxon>
        <taxon>Arabis</taxon>
    </lineage>
</organism>
<proteinExistence type="predicted"/>
<keyword evidence="3" id="KW-1185">Reference proteome</keyword>
<dbReference type="InterPro" id="IPR040256">
    <property type="entry name" value="At4g02000-like"/>
</dbReference>
<name>A0A565ARK1_9BRAS</name>
<dbReference type="EMBL" id="CABITT030000001">
    <property type="protein sequence ID" value="VVA92025.1"/>
    <property type="molecule type" value="Genomic_DNA"/>
</dbReference>
<dbReference type="Proteomes" id="UP000489600">
    <property type="component" value="Unassembled WGS sequence"/>
</dbReference>
<dbReference type="Pfam" id="PF14111">
    <property type="entry name" value="DUF4283"/>
    <property type="match status" value="1"/>
</dbReference>
<dbReference type="AlphaFoldDB" id="A0A565ARK1"/>
<sequence>MAQFIFQNDRDLSHALHGGPWFVNGWIVALEQWKPTPGLDFLNIIPFWIRIRGIPIDLVKKQAVQTIVEPLGRVETVELHAKQSSSLEYVRARV</sequence>
<evidence type="ECO:0000313" key="3">
    <source>
        <dbReference type="Proteomes" id="UP000489600"/>
    </source>
</evidence>
<reference evidence="2" key="1">
    <citation type="submission" date="2019-07" db="EMBL/GenBank/DDBJ databases">
        <authorList>
            <person name="Dittberner H."/>
        </authorList>
    </citation>
    <scope>NUCLEOTIDE SEQUENCE [LARGE SCALE GENOMIC DNA]</scope>
</reference>
<gene>
    <name evidence="2" type="ORF">ANE_LOCUS2470</name>
</gene>
<dbReference type="PANTHER" id="PTHR31286:SF178">
    <property type="entry name" value="DUF4283 DOMAIN-CONTAINING PROTEIN"/>
    <property type="match status" value="1"/>
</dbReference>
<evidence type="ECO:0000313" key="2">
    <source>
        <dbReference type="EMBL" id="VVA92025.1"/>
    </source>
</evidence>
<comment type="caution">
    <text evidence="2">The sequence shown here is derived from an EMBL/GenBank/DDBJ whole genome shotgun (WGS) entry which is preliminary data.</text>
</comment>
<dbReference type="InterPro" id="IPR025558">
    <property type="entry name" value="DUF4283"/>
</dbReference>
<protein>
    <recommendedName>
        <fullName evidence="1">DUF4283 domain-containing protein</fullName>
    </recommendedName>
</protein>
<feature type="domain" description="DUF4283" evidence="1">
    <location>
        <begin position="2"/>
        <end position="36"/>
    </location>
</feature>
<evidence type="ECO:0000259" key="1">
    <source>
        <dbReference type="Pfam" id="PF14111"/>
    </source>
</evidence>
<dbReference type="OrthoDB" id="1112708at2759"/>
<dbReference type="PANTHER" id="PTHR31286">
    <property type="entry name" value="GLYCINE-RICH CELL WALL STRUCTURAL PROTEIN 1.8-LIKE"/>
    <property type="match status" value="1"/>
</dbReference>
<accession>A0A565ARK1</accession>